<keyword evidence="1 4" id="KW-0407">Ion channel</keyword>
<dbReference type="AlphaFoldDB" id="A0A0D2LP76"/>
<keyword evidence="1 2" id="KW-0812">Transmembrane</keyword>
<dbReference type="GO" id="GO:1990573">
    <property type="term" value="P:potassium ion import across plasma membrane"/>
    <property type="evidence" value="ECO:0007669"/>
    <property type="project" value="TreeGrafter"/>
</dbReference>
<proteinExistence type="inferred from homology"/>
<keyword evidence="1" id="KW-0633">Potassium transport</keyword>
<keyword evidence="1" id="KW-0406">Ion transport</keyword>
<keyword evidence="2" id="KW-0472">Membrane</keyword>
<dbReference type="Proteomes" id="UP000054498">
    <property type="component" value="Unassembled WGS sequence"/>
</dbReference>
<dbReference type="SUPFAM" id="SSF81324">
    <property type="entry name" value="Voltage-gated potassium channels"/>
    <property type="match status" value="1"/>
</dbReference>
<dbReference type="RefSeq" id="XP_013890826.1">
    <property type="nucleotide sequence ID" value="XM_014035372.1"/>
</dbReference>
<comment type="subcellular location">
    <subcellularLocation>
        <location evidence="1">Membrane</location>
        <topology evidence="1">Multi-pass membrane protein</topology>
    </subcellularLocation>
</comment>
<keyword evidence="5" id="KW-1185">Reference proteome</keyword>
<evidence type="ECO:0000313" key="5">
    <source>
        <dbReference type="Proteomes" id="UP000054498"/>
    </source>
</evidence>
<gene>
    <name evidence="4" type="ORF">MNEG_16157</name>
</gene>
<protein>
    <submittedName>
        <fullName evidence="4">Inwardly-rectifying potassium channel</fullName>
    </submittedName>
</protein>
<evidence type="ECO:0000256" key="2">
    <source>
        <dbReference type="SAM" id="Phobius"/>
    </source>
</evidence>
<dbReference type="InterPro" id="IPR040445">
    <property type="entry name" value="Kir_TM"/>
</dbReference>
<keyword evidence="1" id="KW-0630">Potassium</keyword>
<feature type="domain" description="Potassium channel inwardly rectifying transmembrane" evidence="3">
    <location>
        <begin position="25"/>
        <end position="89"/>
    </location>
</feature>
<keyword evidence="1" id="KW-0813">Transport</keyword>
<dbReference type="PANTHER" id="PTHR11767">
    <property type="entry name" value="INWARD RECTIFIER POTASSIUM CHANNEL"/>
    <property type="match status" value="1"/>
</dbReference>
<feature type="transmembrane region" description="Helical" evidence="2">
    <location>
        <begin position="61"/>
        <end position="84"/>
    </location>
</feature>
<dbReference type="InterPro" id="IPR016449">
    <property type="entry name" value="K_chnl_inward-rec_Kir"/>
</dbReference>
<name>A0A0D2LP76_9CHLO</name>
<sequence length="93" mass="10077">MVAVYGAAFFGWALIYYVTWRWDGTCFVGFSSFQSAVLFSIETMFTIGYGTHAIGDCWLPAALVGAHCLLGLLMESVFIGIVFAKISHPKAGA</sequence>
<evidence type="ECO:0000259" key="3">
    <source>
        <dbReference type="Pfam" id="PF01007"/>
    </source>
</evidence>
<comment type="similarity">
    <text evidence="1">Belongs to the inward rectifier-type potassium channel (TC 1.A.2.1) family.</text>
</comment>
<dbReference type="OrthoDB" id="273257at2759"/>
<dbReference type="GO" id="GO:0034765">
    <property type="term" value="P:regulation of monoatomic ion transmembrane transport"/>
    <property type="evidence" value="ECO:0007669"/>
    <property type="project" value="TreeGrafter"/>
</dbReference>
<dbReference type="Pfam" id="PF01007">
    <property type="entry name" value="IRK"/>
    <property type="match status" value="1"/>
</dbReference>
<dbReference type="Gene3D" id="1.10.287.70">
    <property type="match status" value="1"/>
</dbReference>
<dbReference type="GO" id="GO:0005886">
    <property type="term" value="C:plasma membrane"/>
    <property type="evidence" value="ECO:0007669"/>
    <property type="project" value="TreeGrafter"/>
</dbReference>
<dbReference type="EMBL" id="KK106268">
    <property type="protein sequence ID" value="KIY91806.1"/>
    <property type="molecule type" value="Genomic_DNA"/>
</dbReference>
<dbReference type="GeneID" id="25733889"/>
<evidence type="ECO:0000313" key="4">
    <source>
        <dbReference type="EMBL" id="KIY91806.1"/>
    </source>
</evidence>
<dbReference type="PANTHER" id="PTHR11767:SF102">
    <property type="entry name" value="INWARDLY RECTIFYING POTASSIUM CHANNEL 1, ISOFORM F"/>
    <property type="match status" value="1"/>
</dbReference>
<keyword evidence="1" id="KW-0851">Voltage-gated channel</keyword>
<dbReference type="KEGG" id="mng:MNEG_16157"/>
<dbReference type="GO" id="GO:0005242">
    <property type="term" value="F:inward rectifier potassium channel activity"/>
    <property type="evidence" value="ECO:0007669"/>
    <property type="project" value="InterPro"/>
</dbReference>
<evidence type="ECO:0000256" key="1">
    <source>
        <dbReference type="RuleBase" id="RU003822"/>
    </source>
</evidence>
<feature type="transmembrane region" description="Helical" evidence="2">
    <location>
        <begin position="6"/>
        <end position="24"/>
    </location>
</feature>
<feature type="transmembrane region" description="Helical" evidence="2">
    <location>
        <begin position="36"/>
        <end position="55"/>
    </location>
</feature>
<dbReference type="STRING" id="145388.A0A0D2LP76"/>
<organism evidence="4 5">
    <name type="scientific">Monoraphidium neglectum</name>
    <dbReference type="NCBI Taxonomy" id="145388"/>
    <lineage>
        <taxon>Eukaryota</taxon>
        <taxon>Viridiplantae</taxon>
        <taxon>Chlorophyta</taxon>
        <taxon>core chlorophytes</taxon>
        <taxon>Chlorophyceae</taxon>
        <taxon>CS clade</taxon>
        <taxon>Sphaeropleales</taxon>
        <taxon>Selenastraceae</taxon>
        <taxon>Monoraphidium</taxon>
    </lineage>
</organism>
<reference evidence="4 5" key="1">
    <citation type="journal article" date="2013" name="BMC Genomics">
        <title>Reconstruction of the lipid metabolism for the microalga Monoraphidium neglectum from its genome sequence reveals characteristics suitable for biofuel production.</title>
        <authorList>
            <person name="Bogen C."/>
            <person name="Al-Dilaimi A."/>
            <person name="Albersmeier A."/>
            <person name="Wichmann J."/>
            <person name="Grundmann M."/>
            <person name="Rupp O."/>
            <person name="Lauersen K.J."/>
            <person name="Blifernez-Klassen O."/>
            <person name="Kalinowski J."/>
            <person name="Goesmann A."/>
            <person name="Mussgnug J.H."/>
            <person name="Kruse O."/>
        </authorList>
    </citation>
    <scope>NUCLEOTIDE SEQUENCE [LARGE SCALE GENOMIC DNA]</scope>
    <source>
        <strain evidence="4 5">SAG 48.87</strain>
    </source>
</reference>
<keyword evidence="2" id="KW-1133">Transmembrane helix</keyword>
<dbReference type="GO" id="GO:0034702">
    <property type="term" value="C:monoatomic ion channel complex"/>
    <property type="evidence" value="ECO:0007669"/>
    <property type="project" value="UniProtKB-KW"/>
</dbReference>
<accession>A0A0D2LP76</accession>